<gene>
    <name evidence="2" type="ORF">Salat_0148800</name>
</gene>
<organism evidence="2 3">
    <name type="scientific">Sesamum alatum</name>
    <dbReference type="NCBI Taxonomy" id="300844"/>
    <lineage>
        <taxon>Eukaryota</taxon>
        <taxon>Viridiplantae</taxon>
        <taxon>Streptophyta</taxon>
        <taxon>Embryophyta</taxon>
        <taxon>Tracheophyta</taxon>
        <taxon>Spermatophyta</taxon>
        <taxon>Magnoliopsida</taxon>
        <taxon>eudicotyledons</taxon>
        <taxon>Gunneridae</taxon>
        <taxon>Pentapetalae</taxon>
        <taxon>asterids</taxon>
        <taxon>lamiids</taxon>
        <taxon>Lamiales</taxon>
        <taxon>Pedaliaceae</taxon>
        <taxon>Sesamum</taxon>
    </lineage>
</organism>
<dbReference type="Proteomes" id="UP001293254">
    <property type="component" value="Unassembled WGS sequence"/>
</dbReference>
<name>A0AAE1YXL2_9LAMI</name>
<evidence type="ECO:0000313" key="3">
    <source>
        <dbReference type="Proteomes" id="UP001293254"/>
    </source>
</evidence>
<sequence length="259" mass="28710">MWYGGEGRNVPLAKYIGGNLQKFDYVNATHMNKATLDCLAGKCGVSGDGIRYYIIVNGGFKLLYSDDDILEQSLKHLDSRQITIYVEYMPPAPEEVVVECTEDVNKEKMREKLRIKNAENTEPLSVGDDNENTENAGAEIESGKNTQPPILPPVVDEEVEPSILTEPGPGPSQPYVQGPSMWTQLQMAHTGAPVQTAEMTLMPRLNIRAPPLITGTGFMPCFTTKLALPVAKTIIKQYGQKFVDLSTLSRDEVHRKKKK</sequence>
<dbReference type="AlphaFoldDB" id="A0AAE1YXL2"/>
<proteinExistence type="predicted"/>
<dbReference type="EMBL" id="JACGWO010000001">
    <property type="protein sequence ID" value="KAK4438146.1"/>
    <property type="molecule type" value="Genomic_DNA"/>
</dbReference>
<reference evidence="2" key="1">
    <citation type="submission" date="2020-06" db="EMBL/GenBank/DDBJ databases">
        <authorList>
            <person name="Li T."/>
            <person name="Hu X."/>
            <person name="Zhang T."/>
            <person name="Song X."/>
            <person name="Zhang H."/>
            <person name="Dai N."/>
            <person name="Sheng W."/>
            <person name="Hou X."/>
            <person name="Wei L."/>
        </authorList>
    </citation>
    <scope>NUCLEOTIDE SEQUENCE</scope>
    <source>
        <strain evidence="2">3651</strain>
        <tissue evidence="2">Leaf</tissue>
    </source>
</reference>
<evidence type="ECO:0000256" key="1">
    <source>
        <dbReference type="SAM" id="MobiDB-lite"/>
    </source>
</evidence>
<reference evidence="2" key="2">
    <citation type="journal article" date="2024" name="Plant">
        <title>Genomic evolution and insights into agronomic trait innovations of Sesamum species.</title>
        <authorList>
            <person name="Miao H."/>
            <person name="Wang L."/>
            <person name="Qu L."/>
            <person name="Liu H."/>
            <person name="Sun Y."/>
            <person name="Le M."/>
            <person name="Wang Q."/>
            <person name="Wei S."/>
            <person name="Zheng Y."/>
            <person name="Lin W."/>
            <person name="Duan Y."/>
            <person name="Cao H."/>
            <person name="Xiong S."/>
            <person name="Wang X."/>
            <person name="Wei L."/>
            <person name="Li C."/>
            <person name="Ma Q."/>
            <person name="Ju M."/>
            <person name="Zhao R."/>
            <person name="Li G."/>
            <person name="Mu C."/>
            <person name="Tian Q."/>
            <person name="Mei H."/>
            <person name="Zhang T."/>
            <person name="Gao T."/>
            <person name="Zhang H."/>
        </authorList>
    </citation>
    <scope>NUCLEOTIDE SEQUENCE</scope>
    <source>
        <strain evidence="2">3651</strain>
    </source>
</reference>
<protein>
    <submittedName>
        <fullName evidence="2">Uncharacterized protein</fullName>
    </submittedName>
</protein>
<feature type="region of interest" description="Disordered" evidence="1">
    <location>
        <begin position="119"/>
        <end position="153"/>
    </location>
</feature>
<comment type="caution">
    <text evidence="2">The sequence shown here is derived from an EMBL/GenBank/DDBJ whole genome shotgun (WGS) entry which is preliminary data.</text>
</comment>
<evidence type="ECO:0000313" key="2">
    <source>
        <dbReference type="EMBL" id="KAK4438146.1"/>
    </source>
</evidence>
<accession>A0AAE1YXL2</accession>
<keyword evidence="3" id="KW-1185">Reference proteome</keyword>